<feature type="compositionally biased region" description="Basic residues" evidence="11">
    <location>
        <begin position="970"/>
        <end position="980"/>
    </location>
</feature>
<feature type="compositionally biased region" description="Acidic residues" evidence="11">
    <location>
        <begin position="140"/>
        <end position="158"/>
    </location>
</feature>
<dbReference type="PANTHER" id="PTHR24356">
    <property type="entry name" value="SERINE/THREONINE-PROTEIN KINASE"/>
    <property type="match status" value="1"/>
</dbReference>
<evidence type="ECO:0000256" key="10">
    <source>
        <dbReference type="PROSITE-ProRule" id="PRU10141"/>
    </source>
</evidence>
<keyword evidence="6 13" id="KW-0418">Kinase</keyword>
<evidence type="ECO:0000256" key="4">
    <source>
        <dbReference type="ARBA" id="ARBA00022679"/>
    </source>
</evidence>
<dbReference type="InterPro" id="IPR050236">
    <property type="entry name" value="Ser_Thr_kinase_AGC"/>
</dbReference>
<comment type="similarity">
    <text evidence="1">Belongs to the protein kinase superfamily. AGC Ser/Thr protein kinase family. PDPK1 subfamily.</text>
</comment>
<dbReference type="GO" id="GO:0000196">
    <property type="term" value="P:cell integrity MAPK cascade"/>
    <property type="evidence" value="ECO:0007669"/>
    <property type="project" value="UniProtKB-ARBA"/>
</dbReference>
<evidence type="ECO:0000256" key="1">
    <source>
        <dbReference type="ARBA" id="ARBA00010006"/>
    </source>
</evidence>
<feature type="region of interest" description="Disordered" evidence="11">
    <location>
        <begin position="24"/>
        <end position="48"/>
    </location>
</feature>
<feature type="region of interest" description="Disordered" evidence="11">
    <location>
        <begin position="550"/>
        <end position="583"/>
    </location>
</feature>
<evidence type="ECO:0000256" key="11">
    <source>
        <dbReference type="SAM" id="MobiDB-lite"/>
    </source>
</evidence>
<dbReference type="CDD" id="cd05581">
    <property type="entry name" value="STKc_PDK1"/>
    <property type="match status" value="1"/>
</dbReference>
<feature type="region of interest" description="Disordered" evidence="11">
    <location>
        <begin position="61"/>
        <end position="83"/>
    </location>
</feature>
<feature type="region of interest" description="Disordered" evidence="11">
    <location>
        <begin position="693"/>
        <end position="718"/>
    </location>
</feature>
<accession>A0AA91PY92</accession>
<feature type="compositionally biased region" description="Polar residues" evidence="11">
    <location>
        <begin position="916"/>
        <end position="933"/>
    </location>
</feature>
<feature type="region of interest" description="Disordered" evidence="11">
    <location>
        <begin position="894"/>
        <end position="1065"/>
    </location>
</feature>
<feature type="compositionally biased region" description="Polar residues" evidence="11">
    <location>
        <begin position="502"/>
        <end position="523"/>
    </location>
</feature>
<keyword evidence="3" id="KW-0723">Serine/threonine-protein kinase</keyword>
<proteinExistence type="inferred from homology"/>
<dbReference type="Proteomes" id="UP000195602">
    <property type="component" value="Unassembled WGS sequence"/>
</dbReference>
<gene>
    <name evidence="13" type="ORF">A9F13_11g00715</name>
</gene>
<feature type="binding site" evidence="10">
    <location>
        <position position="229"/>
    </location>
    <ligand>
        <name>ATP</name>
        <dbReference type="ChEBI" id="CHEBI:30616"/>
    </ligand>
</feature>
<dbReference type="SUPFAM" id="SSF56112">
    <property type="entry name" value="Protein kinase-like (PK-like)"/>
    <property type="match status" value="1"/>
</dbReference>
<reference evidence="13 14" key="1">
    <citation type="submission" date="2017-04" db="EMBL/GenBank/DDBJ databases">
        <title>Draft genome of the yeast Clavispora lusitaniae type strain CBS 6936.</title>
        <authorList>
            <person name="Durrens P."/>
            <person name="Klopp C."/>
            <person name="Biteau N."/>
            <person name="Fitton-Ouhabi V."/>
            <person name="Dementhon K."/>
            <person name="Accoceberry I."/>
            <person name="Sherman D.J."/>
            <person name="Noel T."/>
        </authorList>
    </citation>
    <scope>NUCLEOTIDE SEQUENCE [LARGE SCALE GENOMIC DNA]</scope>
    <source>
        <strain evidence="13 14">CBS 6936</strain>
    </source>
</reference>
<evidence type="ECO:0000256" key="8">
    <source>
        <dbReference type="ARBA" id="ARBA00047899"/>
    </source>
</evidence>
<dbReference type="PROSITE" id="PS50011">
    <property type="entry name" value="PROTEIN_KINASE_DOM"/>
    <property type="match status" value="1"/>
</dbReference>
<feature type="compositionally biased region" description="Polar residues" evidence="11">
    <location>
        <begin position="564"/>
        <end position="577"/>
    </location>
</feature>
<sequence>MYPSTPDNPSLGSLSTEIDNIYKNYATNGGDSARSLDSTPDEPTYVSSPYLSVNLHADEDHRASSNLGGQSAPGTPASSSSFDFNSVPVPQGYTNSSLNVLVDTPSTESAYRSLISSAPLINSGRPGSTNARKGSFKESDDTDGDSRDEEIDVIEEPSSDAVSGLGTNESKDEWVEKGAAERIVPGEVSAQVIRRTVEDFEFGRDLGEGSYSTVVLATDKITGKKYAVKILDKRHIIKEKKVKYVNIEKHALNRLSKCPGIISLFFTFQDKHSLYFVLDFASNGELLNLIKKYGTLNEDCAKHLSAQILSAMKHMHNHGVIHRDIKPENILLDDKFRIKITDFGTAKLLEKRKKNESEEEEEYPVDVRAKSFVGTAEYVSPELLDSKYCGKPGDIWAFGCILYQMIAGKPPFKAPNEYLTFQKITKLQYAFSAGFPLILRDLIKQILVLQPSRRATIEQIQKHYFYNDIDFSDDASIWSAELPELGPYKASAKSMMKMPAQAKSNVKQYASTNKKPTGRQNKASSKRKVEGADGSKGFSAASVAALVLDKSEDDHEQERKQKPSPASGNNSSKTQTAPEYIPGTNILRPTIHTMASFSRKLSHAKSEADVSKKPKSRVMSVKAVSAVEVAWQKFLQSPSERILNVGHAVVSKQPSDFFERRNRGLIHDAPLGLVNKLQAMDNRDSGNSMLSQIAQGSRALRESTSSDASPKPSVKSESSAITYFVEEEESGIDSIPEDQAAEASPSTHSKLGKGLFKKLLSHSDKKQEASSDNHSTSSSGSGTNSRRTSLSLDKGRNCTIIVTTHGRLLILTREDPNAEYKLIVEVRLNYPFIKFKEIVSNTGSKFSKFIPSTGTFAVQALQTVFIFEVEKYEVNKWTEALAKSKINQYERDYADEARRRSTTSSSRNSDQTDSTVGNSNSASKAQSSTPADSSSEKVSDRYQATPSSPGPPSSNVEQKERSQPLMPSKWKNRRSTKKRPPPPPLSPSGLGLEGERGEISTVHAAQLAVSQSNYVMTENRRSSFSREGRREPTPPSSYRSSSTQSPRGIVTSSNSKFLARSRGKK</sequence>
<feature type="compositionally biased region" description="Polar residues" evidence="11">
    <location>
        <begin position="64"/>
        <end position="83"/>
    </location>
</feature>
<evidence type="ECO:0000256" key="5">
    <source>
        <dbReference type="ARBA" id="ARBA00022741"/>
    </source>
</evidence>
<feature type="region of interest" description="Disordered" evidence="11">
    <location>
        <begin position="119"/>
        <end position="171"/>
    </location>
</feature>
<comment type="caution">
    <text evidence="13">The sequence shown here is derived from an EMBL/GenBank/DDBJ whole genome shotgun (WGS) entry which is preliminary data.</text>
</comment>
<feature type="region of interest" description="Disordered" evidence="11">
    <location>
        <begin position="762"/>
        <end position="790"/>
    </location>
</feature>
<dbReference type="SMART" id="SM00220">
    <property type="entry name" value="S_TKc"/>
    <property type="match status" value="1"/>
</dbReference>
<evidence type="ECO:0000259" key="12">
    <source>
        <dbReference type="PROSITE" id="PS50011"/>
    </source>
</evidence>
<feature type="compositionally biased region" description="Polar residues" evidence="11">
    <location>
        <begin position="25"/>
        <end position="38"/>
    </location>
</feature>
<feature type="compositionally biased region" description="Low complexity" evidence="11">
    <location>
        <begin position="772"/>
        <end position="790"/>
    </location>
</feature>
<comment type="catalytic activity">
    <reaction evidence="8">
        <text>L-threonyl-[protein] + ATP = O-phospho-L-threonyl-[protein] + ADP + H(+)</text>
        <dbReference type="Rhea" id="RHEA:46608"/>
        <dbReference type="Rhea" id="RHEA-COMP:11060"/>
        <dbReference type="Rhea" id="RHEA-COMP:11605"/>
        <dbReference type="ChEBI" id="CHEBI:15378"/>
        <dbReference type="ChEBI" id="CHEBI:30013"/>
        <dbReference type="ChEBI" id="CHEBI:30616"/>
        <dbReference type="ChEBI" id="CHEBI:61977"/>
        <dbReference type="ChEBI" id="CHEBI:456216"/>
        <dbReference type="EC" id="2.7.11.1"/>
    </reaction>
</comment>
<dbReference type="KEGG" id="clus:A9F13_11g00715"/>
<feature type="compositionally biased region" description="Low complexity" evidence="11">
    <location>
        <begin position="902"/>
        <end position="915"/>
    </location>
</feature>
<dbReference type="GO" id="GO:0030447">
    <property type="term" value="P:filamentous growth"/>
    <property type="evidence" value="ECO:0007669"/>
    <property type="project" value="UniProtKB-ARBA"/>
</dbReference>
<evidence type="ECO:0000256" key="2">
    <source>
        <dbReference type="ARBA" id="ARBA00012513"/>
    </source>
</evidence>
<comment type="catalytic activity">
    <reaction evidence="9">
        <text>L-seryl-[protein] + ATP = O-phospho-L-seryl-[protein] + ADP + H(+)</text>
        <dbReference type="Rhea" id="RHEA:17989"/>
        <dbReference type="Rhea" id="RHEA-COMP:9863"/>
        <dbReference type="Rhea" id="RHEA-COMP:11604"/>
        <dbReference type="ChEBI" id="CHEBI:15378"/>
        <dbReference type="ChEBI" id="CHEBI:29999"/>
        <dbReference type="ChEBI" id="CHEBI:30616"/>
        <dbReference type="ChEBI" id="CHEBI:83421"/>
        <dbReference type="ChEBI" id="CHEBI:456216"/>
        <dbReference type="EC" id="2.7.11.1"/>
    </reaction>
</comment>
<feature type="domain" description="Protein kinase" evidence="12">
    <location>
        <begin position="200"/>
        <end position="466"/>
    </location>
</feature>
<keyword evidence="5 10" id="KW-0547">Nucleotide-binding</keyword>
<dbReference type="InterPro" id="IPR039046">
    <property type="entry name" value="PDPK1"/>
</dbReference>
<dbReference type="PROSITE" id="PS00107">
    <property type="entry name" value="PROTEIN_KINASE_ATP"/>
    <property type="match status" value="1"/>
</dbReference>
<feature type="compositionally biased region" description="Basic and acidic residues" evidence="11">
    <location>
        <begin position="550"/>
        <end position="561"/>
    </location>
</feature>
<evidence type="ECO:0000313" key="14">
    <source>
        <dbReference type="Proteomes" id="UP000195602"/>
    </source>
</evidence>
<dbReference type="FunFam" id="1.10.510.10:FF:000534">
    <property type="entry name" value="Serine/threonine-protein kinase PKH2"/>
    <property type="match status" value="1"/>
</dbReference>
<dbReference type="FunFam" id="3.30.200.20:FF:000128">
    <property type="entry name" value="Serine/threonine-protein kinase ksg1"/>
    <property type="match status" value="1"/>
</dbReference>
<dbReference type="EMBL" id="LYUB02000011">
    <property type="protein sequence ID" value="OVF07735.1"/>
    <property type="molecule type" value="Genomic_DNA"/>
</dbReference>
<dbReference type="PANTHER" id="PTHR24356:SF163">
    <property type="entry name" value="3-PHOSPHOINOSITIDE-DEPENDENT PROTEIN KINASE 1-RELATED"/>
    <property type="match status" value="1"/>
</dbReference>
<feature type="compositionally biased region" description="Basic and acidic residues" evidence="11">
    <location>
        <begin position="1018"/>
        <end position="1032"/>
    </location>
</feature>
<dbReference type="GO" id="GO:0005524">
    <property type="term" value="F:ATP binding"/>
    <property type="evidence" value="ECO:0007669"/>
    <property type="project" value="UniProtKB-UniRule"/>
</dbReference>
<feature type="compositionally biased region" description="Polar residues" evidence="11">
    <location>
        <begin position="119"/>
        <end position="132"/>
    </location>
</feature>
<dbReference type="InterPro" id="IPR000719">
    <property type="entry name" value="Prot_kinase_dom"/>
</dbReference>
<keyword evidence="4" id="KW-0808">Transferase</keyword>
<evidence type="ECO:0000256" key="6">
    <source>
        <dbReference type="ARBA" id="ARBA00022777"/>
    </source>
</evidence>
<dbReference type="InterPro" id="IPR011009">
    <property type="entry name" value="Kinase-like_dom_sf"/>
</dbReference>
<keyword evidence="7 10" id="KW-0067">ATP-binding</keyword>
<dbReference type="GO" id="GO:0004674">
    <property type="term" value="F:protein serine/threonine kinase activity"/>
    <property type="evidence" value="ECO:0007669"/>
    <property type="project" value="UniProtKB-KW"/>
</dbReference>
<evidence type="ECO:0000256" key="7">
    <source>
        <dbReference type="ARBA" id="ARBA00022840"/>
    </source>
</evidence>
<feature type="compositionally biased region" description="Low complexity" evidence="11">
    <location>
        <begin position="1036"/>
        <end position="1047"/>
    </location>
</feature>
<organism evidence="13 14">
    <name type="scientific">Clavispora lusitaniae</name>
    <name type="common">Candida lusitaniae</name>
    <dbReference type="NCBI Taxonomy" id="36911"/>
    <lineage>
        <taxon>Eukaryota</taxon>
        <taxon>Fungi</taxon>
        <taxon>Dikarya</taxon>
        <taxon>Ascomycota</taxon>
        <taxon>Saccharomycotina</taxon>
        <taxon>Pichiomycetes</taxon>
        <taxon>Metschnikowiaceae</taxon>
        <taxon>Clavispora</taxon>
    </lineage>
</organism>
<dbReference type="InterPro" id="IPR008271">
    <property type="entry name" value="Ser/Thr_kinase_AS"/>
</dbReference>
<dbReference type="PROSITE" id="PS00108">
    <property type="entry name" value="PROTEIN_KINASE_ST"/>
    <property type="match status" value="1"/>
</dbReference>
<dbReference type="InterPro" id="IPR017441">
    <property type="entry name" value="Protein_kinase_ATP_BS"/>
</dbReference>
<name>A0AA91PY92_CLALS</name>
<protein>
    <recommendedName>
        <fullName evidence="2">non-specific serine/threonine protein kinase</fullName>
        <ecNumber evidence="2">2.7.11.1</ecNumber>
    </recommendedName>
</protein>
<dbReference type="Gene3D" id="1.10.510.10">
    <property type="entry name" value="Transferase(Phosphotransferase) domain 1"/>
    <property type="match status" value="1"/>
</dbReference>
<evidence type="ECO:0000256" key="9">
    <source>
        <dbReference type="ARBA" id="ARBA00048679"/>
    </source>
</evidence>
<dbReference type="AlphaFoldDB" id="A0AA91PY92"/>
<dbReference type="EC" id="2.7.11.1" evidence="2"/>
<dbReference type="Pfam" id="PF00069">
    <property type="entry name" value="Pkinase"/>
    <property type="match status" value="1"/>
</dbReference>
<dbReference type="Gene3D" id="3.30.200.20">
    <property type="entry name" value="Phosphorylase Kinase, domain 1"/>
    <property type="match status" value="1"/>
</dbReference>
<feature type="compositionally biased region" description="Basic and acidic residues" evidence="11">
    <location>
        <begin position="762"/>
        <end position="771"/>
    </location>
</feature>
<evidence type="ECO:0000313" key="13">
    <source>
        <dbReference type="EMBL" id="OVF07735.1"/>
    </source>
</evidence>
<feature type="region of interest" description="Disordered" evidence="11">
    <location>
        <begin position="501"/>
        <end position="535"/>
    </location>
</feature>
<evidence type="ECO:0000256" key="3">
    <source>
        <dbReference type="ARBA" id="ARBA00022527"/>
    </source>
</evidence>